<gene>
    <name evidence="1" type="ORF">BCR36DRAFT_270301</name>
</gene>
<dbReference type="Proteomes" id="UP000193719">
    <property type="component" value="Unassembled WGS sequence"/>
</dbReference>
<dbReference type="AlphaFoldDB" id="A0A1Y1V3D8"/>
<reference evidence="1 2" key="2">
    <citation type="submission" date="2016-08" db="EMBL/GenBank/DDBJ databases">
        <title>Pervasive Adenine N6-methylation of Active Genes in Fungi.</title>
        <authorList>
            <consortium name="DOE Joint Genome Institute"/>
            <person name="Mondo S.J."/>
            <person name="Dannebaum R.O."/>
            <person name="Kuo R.C."/>
            <person name="Labutti K."/>
            <person name="Haridas S."/>
            <person name="Kuo A."/>
            <person name="Salamov A."/>
            <person name="Ahrendt S.R."/>
            <person name="Lipzen A."/>
            <person name="Sullivan W."/>
            <person name="Andreopoulos W.B."/>
            <person name="Clum A."/>
            <person name="Lindquist E."/>
            <person name="Daum C."/>
            <person name="Ramamoorthy G.K."/>
            <person name="Gryganskyi A."/>
            <person name="Culley D."/>
            <person name="Magnuson J.K."/>
            <person name="James T.Y."/>
            <person name="O'Malley M.A."/>
            <person name="Stajich J.E."/>
            <person name="Spatafora J.W."/>
            <person name="Visel A."/>
            <person name="Grigoriev I.V."/>
        </authorList>
    </citation>
    <scope>NUCLEOTIDE SEQUENCE [LARGE SCALE GENOMIC DNA]</scope>
    <source>
        <strain evidence="2">finn</strain>
    </source>
</reference>
<evidence type="ECO:0000313" key="2">
    <source>
        <dbReference type="Proteomes" id="UP000193719"/>
    </source>
</evidence>
<reference evidence="1 2" key="1">
    <citation type="submission" date="2016-08" db="EMBL/GenBank/DDBJ databases">
        <title>Genomes of anaerobic fungi encode conserved fungal cellulosomes for biomass hydrolysis.</title>
        <authorList>
            <consortium name="DOE Joint Genome Institute"/>
            <person name="Haitjema C.H."/>
            <person name="Gilmore S.P."/>
            <person name="Henske J.K."/>
            <person name="Solomon K.V."/>
            <person name="De Groot R."/>
            <person name="Kuo A."/>
            <person name="Mondo S.J."/>
            <person name="Salamov A.A."/>
            <person name="Labutti K."/>
            <person name="Zhao Z."/>
            <person name="Chiniquy J."/>
            <person name="Barry K."/>
            <person name="Brewer H.M."/>
            <person name="Purvine S.O."/>
            <person name="Wright A.T."/>
            <person name="Boxma B."/>
            <person name="Van Alen T."/>
            <person name="Hackstein J.H."/>
            <person name="Baker S.E."/>
            <person name="Grigoriev I.V."/>
            <person name="O'Malley M.A."/>
        </authorList>
    </citation>
    <scope>NUCLEOTIDE SEQUENCE [LARGE SCALE GENOMIC DNA]</scope>
    <source>
        <strain evidence="2">finn</strain>
    </source>
</reference>
<organism evidence="1 2">
    <name type="scientific">Piromyces finnis</name>
    <dbReference type="NCBI Taxonomy" id="1754191"/>
    <lineage>
        <taxon>Eukaryota</taxon>
        <taxon>Fungi</taxon>
        <taxon>Fungi incertae sedis</taxon>
        <taxon>Chytridiomycota</taxon>
        <taxon>Chytridiomycota incertae sedis</taxon>
        <taxon>Neocallimastigomycetes</taxon>
        <taxon>Neocallimastigales</taxon>
        <taxon>Neocallimastigaceae</taxon>
        <taxon>Piromyces</taxon>
    </lineage>
</organism>
<keyword evidence="2" id="KW-1185">Reference proteome</keyword>
<evidence type="ECO:0000313" key="1">
    <source>
        <dbReference type="EMBL" id="ORX45428.1"/>
    </source>
</evidence>
<dbReference type="EMBL" id="MCFH01000040">
    <property type="protein sequence ID" value="ORX45428.1"/>
    <property type="molecule type" value="Genomic_DNA"/>
</dbReference>
<dbReference type="GO" id="GO:0060271">
    <property type="term" value="P:cilium assembly"/>
    <property type="evidence" value="ECO:0007669"/>
    <property type="project" value="TreeGrafter"/>
</dbReference>
<dbReference type="PANTHER" id="PTHR21254">
    <property type="entry name" value="C2 DOMAIN-CONTAINING PROTEIN 3"/>
    <property type="match status" value="1"/>
</dbReference>
<feature type="non-terminal residue" evidence="1">
    <location>
        <position position="205"/>
    </location>
</feature>
<dbReference type="GO" id="GO:0005815">
    <property type="term" value="C:microtubule organizing center"/>
    <property type="evidence" value="ECO:0007669"/>
    <property type="project" value="TreeGrafter"/>
</dbReference>
<dbReference type="OrthoDB" id="79771at2759"/>
<proteinExistence type="predicted"/>
<dbReference type="PANTHER" id="PTHR21254:SF1">
    <property type="entry name" value="C2 DOMAIN-CONTAINING PROTEIN 3"/>
    <property type="match status" value="1"/>
</dbReference>
<accession>A0A1Y1V3D8</accession>
<protein>
    <submittedName>
        <fullName evidence="1">Uncharacterized protein</fullName>
    </submittedName>
</protein>
<name>A0A1Y1V3D8_9FUNG</name>
<comment type="caution">
    <text evidence="1">The sequence shown here is derived from an EMBL/GenBank/DDBJ whole genome shotgun (WGS) entry which is preliminary data.</text>
</comment>
<feature type="non-terminal residue" evidence="1">
    <location>
        <position position="1"/>
    </location>
</feature>
<sequence>NTSMMSSSKNLNYDNEFNFNFNYSCPIALTPQFIEKFKNTPIIVEVWKKVIHLNGKQKIIPKDENELLIENKEMVDEKENSNNFETKLMGLLRIPFQYIISSFIANKETIATGNNDFGLKTPIVLPEAEYPIMDPFTGISKGWVKSTLALGPWDQINKISNIDGPKCLLEDANDQEKDKKDISIKKEEKVEKEKNIEKSKKKENN</sequence>